<evidence type="ECO:0000256" key="8">
    <source>
        <dbReference type="ARBA" id="ARBA00023065"/>
    </source>
</evidence>
<comment type="subcellular location">
    <subcellularLocation>
        <location evidence="1">Membrane</location>
        <topology evidence="1">Multi-pass membrane protein</topology>
    </subcellularLocation>
</comment>
<dbReference type="AlphaFoldDB" id="A0A811L9R3"/>
<evidence type="ECO:0000256" key="4">
    <source>
        <dbReference type="ARBA" id="ARBA00022461"/>
    </source>
</evidence>
<dbReference type="Proteomes" id="UP000582659">
    <property type="component" value="Unassembled WGS sequence"/>
</dbReference>
<accession>A0A811L9R3</accession>
<evidence type="ECO:0000256" key="7">
    <source>
        <dbReference type="ARBA" id="ARBA00023053"/>
    </source>
</evidence>
<dbReference type="Gene3D" id="2.60.470.10">
    <property type="entry name" value="Acid-sensing ion channels like domains"/>
    <property type="match status" value="1"/>
</dbReference>
<keyword evidence="5 13" id="KW-0812">Transmembrane</keyword>
<name>A0A811L9R3_BURXY</name>
<keyword evidence="11 13" id="KW-0739">Sodium transport</keyword>
<evidence type="ECO:0000313" key="15">
    <source>
        <dbReference type="EMBL" id="CAD5224868.1"/>
    </source>
</evidence>
<dbReference type="PRINTS" id="PR01078">
    <property type="entry name" value="AMINACHANNEL"/>
</dbReference>
<keyword evidence="6" id="KW-1133">Transmembrane helix</keyword>
<evidence type="ECO:0000256" key="9">
    <source>
        <dbReference type="ARBA" id="ARBA00023136"/>
    </source>
</evidence>
<feature type="region of interest" description="Disordered" evidence="14">
    <location>
        <begin position="1"/>
        <end position="36"/>
    </location>
</feature>
<dbReference type="PANTHER" id="PTHR11690:SF248">
    <property type="entry name" value="PICKPOCKET 17, ISOFORM A"/>
    <property type="match status" value="1"/>
</dbReference>
<keyword evidence="10" id="KW-0325">Glycoprotein</keyword>
<protein>
    <submittedName>
        <fullName evidence="15">(pine wood nematode) hypothetical protein</fullName>
    </submittedName>
</protein>
<keyword evidence="12 13" id="KW-0407">Ion channel</keyword>
<evidence type="ECO:0000256" key="10">
    <source>
        <dbReference type="ARBA" id="ARBA00023180"/>
    </source>
</evidence>
<organism evidence="15 16">
    <name type="scientific">Bursaphelenchus xylophilus</name>
    <name type="common">Pinewood nematode worm</name>
    <name type="synonym">Aphelenchoides xylophilus</name>
    <dbReference type="NCBI Taxonomy" id="6326"/>
    <lineage>
        <taxon>Eukaryota</taxon>
        <taxon>Metazoa</taxon>
        <taxon>Ecdysozoa</taxon>
        <taxon>Nematoda</taxon>
        <taxon>Chromadorea</taxon>
        <taxon>Rhabditida</taxon>
        <taxon>Tylenchina</taxon>
        <taxon>Tylenchomorpha</taxon>
        <taxon>Aphelenchoidea</taxon>
        <taxon>Aphelenchoididae</taxon>
        <taxon>Bursaphelenchus</taxon>
    </lineage>
</organism>
<evidence type="ECO:0000256" key="12">
    <source>
        <dbReference type="ARBA" id="ARBA00023303"/>
    </source>
</evidence>
<dbReference type="Pfam" id="PF00858">
    <property type="entry name" value="ASC"/>
    <property type="match status" value="1"/>
</dbReference>
<keyword evidence="9" id="KW-0472">Membrane</keyword>
<evidence type="ECO:0000256" key="13">
    <source>
        <dbReference type="RuleBase" id="RU000679"/>
    </source>
</evidence>
<comment type="caution">
    <text evidence="15">The sequence shown here is derived from an EMBL/GenBank/DDBJ whole genome shotgun (WGS) entry which is preliminary data.</text>
</comment>
<evidence type="ECO:0000256" key="6">
    <source>
        <dbReference type="ARBA" id="ARBA00022989"/>
    </source>
</evidence>
<dbReference type="EMBL" id="CAJFDI010000004">
    <property type="protein sequence ID" value="CAD5224868.1"/>
    <property type="molecule type" value="Genomic_DNA"/>
</dbReference>
<keyword evidence="16" id="KW-1185">Reference proteome</keyword>
<dbReference type="EMBL" id="CAJFCV020000004">
    <property type="protein sequence ID" value="CAG9113815.1"/>
    <property type="molecule type" value="Genomic_DNA"/>
</dbReference>
<evidence type="ECO:0000256" key="14">
    <source>
        <dbReference type="SAM" id="MobiDB-lite"/>
    </source>
</evidence>
<dbReference type="PANTHER" id="PTHR11690">
    <property type="entry name" value="AMILORIDE-SENSITIVE SODIUM CHANNEL-RELATED"/>
    <property type="match status" value="1"/>
</dbReference>
<evidence type="ECO:0000313" key="16">
    <source>
        <dbReference type="Proteomes" id="UP000659654"/>
    </source>
</evidence>
<keyword evidence="8 13" id="KW-0406">Ion transport</keyword>
<dbReference type="InterPro" id="IPR001873">
    <property type="entry name" value="ENaC"/>
</dbReference>
<evidence type="ECO:0000256" key="5">
    <source>
        <dbReference type="ARBA" id="ARBA00022692"/>
    </source>
</evidence>
<evidence type="ECO:0000256" key="11">
    <source>
        <dbReference type="ARBA" id="ARBA00023201"/>
    </source>
</evidence>
<sequence length="765" mass="86082">MAHYLSLDQASLGTQVPGRENLKETGPTLGGSRPSARAMLVPGRNPPHAKKYHLEKVCNTVLASIQISAYVHITKSKKKKPAKQAANIRDRRNADENEPSNSLLDELFRYDKAVKQTASSIAPSKARIPLNEGDKMQLTNPASNIITSIINSYLKYLKKDYSRAVYRNFRYLRQNFEHFAYYRHYYNDKNGTHFFSGAVDVCGPLSRQWEFSGLYSSAHLLSDFINMAEETFCSNFSKTHQHRVCTVPCNIRHDLCWKMCQLQINQTYSQEMLISQPQNGKILETTAEISTTSQTSSSTSKIISTIAPNTEFPTTFAALETSAISEEATTQDVRILANGMSVEQVGEKLNLNVNYSAATLNSVILDGTHTISASLTEEQKQELSITDAEFLKQCRYENKECVRDFKPVYDLDYGYCYTVNHDGNMTITGTGKESALELIVHYPVDEYYLPTVEKVGFKVTIHPHDEMPFPSNFGHLVKPGSSTAFYVKKKKHSKLAAPYGYCDTLDTLKGRKQKYVYPGKYTTEGCTRTCYQDQVFRACGCADPRFVYDPPVYCNTFNDEQARCLYNFTNQEPTGRYENCICYPPCDHELFTAISLSSKWPKKEFDVEDCSLHSSEDCALDYQKNGAEIVIFFPHGSHVILIENPTTTLKTLFNRVAGISTLWLGATLLLLAECILVLIQGLINLFNCSHELPEVPSCRRINAEEPEDIAEPLNLKAPKAFPNHIFSDTVSRTGLYSSTGTLPPGVCYAHYNRQYEPSLSIKSGD</sequence>
<dbReference type="GO" id="GO:0005886">
    <property type="term" value="C:plasma membrane"/>
    <property type="evidence" value="ECO:0007669"/>
    <property type="project" value="TreeGrafter"/>
</dbReference>
<comment type="similarity">
    <text evidence="2 13">Belongs to the amiloride-sensitive sodium channel (TC 1.A.6) family.</text>
</comment>
<keyword evidence="3 13" id="KW-0813">Transport</keyword>
<keyword evidence="4 13" id="KW-0894">Sodium channel</keyword>
<dbReference type="GO" id="GO:0015280">
    <property type="term" value="F:ligand-gated sodium channel activity"/>
    <property type="evidence" value="ECO:0007669"/>
    <property type="project" value="TreeGrafter"/>
</dbReference>
<evidence type="ECO:0000256" key="3">
    <source>
        <dbReference type="ARBA" id="ARBA00022448"/>
    </source>
</evidence>
<feature type="region of interest" description="Disordered" evidence="14">
    <location>
        <begin position="76"/>
        <end position="100"/>
    </location>
</feature>
<keyword evidence="7" id="KW-0915">Sodium</keyword>
<evidence type="ECO:0000256" key="1">
    <source>
        <dbReference type="ARBA" id="ARBA00004141"/>
    </source>
</evidence>
<reference evidence="15" key="1">
    <citation type="submission" date="2020-09" db="EMBL/GenBank/DDBJ databases">
        <authorList>
            <person name="Kikuchi T."/>
        </authorList>
    </citation>
    <scope>NUCLEOTIDE SEQUENCE</scope>
    <source>
        <strain evidence="15">Ka4C1</strain>
    </source>
</reference>
<evidence type="ECO:0000256" key="2">
    <source>
        <dbReference type="ARBA" id="ARBA00007193"/>
    </source>
</evidence>
<proteinExistence type="inferred from homology"/>
<dbReference type="OrthoDB" id="5800348at2759"/>
<dbReference type="Proteomes" id="UP000659654">
    <property type="component" value="Unassembled WGS sequence"/>
</dbReference>
<gene>
    <name evidence="15" type="ORF">BXYJ_LOCUS8259</name>
</gene>